<feature type="region of interest" description="Disordered" evidence="1">
    <location>
        <begin position="1"/>
        <end position="25"/>
    </location>
</feature>
<feature type="transmembrane region" description="Helical" evidence="2">
    <location>
        <begin position="118"/>
        <end position="144"/>
    </location>
</feature>
<organism evidence="3 4">
    <name type="scientific">Alienimonas californiensis</name>
    <dbReference type="NCBI Taxonomy" id="2527989"/>
    <lineage>
        <taxon>Bacteria</taxon>
        <taxon>Pseudomonadati</taxon>
        <taxon>Planctomycetota</taxon>
        <taxon>Planctomycetia</taxon>
        <taxon>Planctomycetales</taxon>
        <taxon>Planctomycetaceae</taxon>
        <taxon>Alienimonas</taxon>
    </lineage>
</organism>
<dbReference type="Proteomes" id="UP000318741">
    <property type="component" value="Chromosome"/>
</dbReference>
<dbReference type="RefSeq" id="WP_145356618.1">
    <property type="nucleotide sequence ID" value="NZ_CP036265.1"/>
</dbReference>
<feature type="region of interest" description="Disordered" evidence="1">
    <location>
        <begin position="200"/>
        <end position="236"/>
    </location>
</feature>
<evidence type="ECO:0000313" key="4">
    <source>
        <dbReference type="Proteomes" id="UP000318741"/>
    </source>
</evidence>
<feature type="transmembrane region" description="Helical" evidence="2">
    <location>
        <begin position="89"/>
        <end position="112"/>
    </location>
</feature>
<keyword evidence="4" id="KW-1185">Reference proteome</keyword>
<dbReference type="AlphaFoldDB" id="A0A517P3Q7"/>
<feature type="compositionally biased region" description="Basic and acidic residues" evidence="1">
    <location>
        <begin position="205"/>
        <end position="221"/>
    </location>
</feature>
<proteinExistence type="predicted"/>
<keyword evidence="2" id="KW-0472">Membrane</keyword>
<name>A0A517P3Q7_9PLAN</name>
<feature type="compositionally biased region" description="Pro residues" evidence="1">
    <location>
        <begin position="1"/>
        <end position="11"/>
    </location>
</feature>
<accession>A0A517P3Q7</accession>
<sequence length="236" mass="24476">MSAADPAPPAAMPEESKSHAVSAAAAPTPPAQTVCVANFNDAAKAERAAAKLVRLGLPADEVRTLTNLRERREFLEGYDHHRPSIHTQAGVGTAIFGGVGAVMLSLGVLILFPEPPGMEWFFIVAFTAGILGACLGGAVGWWVFQQADDPQHPLNEKVAQAGPAVAVLDGGHLGSDGQPIPLGRIARVLVREGGTCQYLSPANKADAHPGDTRGADFKDVSFDPAPEGRPTAAAAH</sequence>
<evidence type="ECO:0000256" key="2">
    <source>
        <dbReference type="SAM" id="Phobius"/>
    </source>
</evidence>
<dbReference type="KEGG" id="acaf:CA12_00730"/>
<reference evidence="3 4" key="1">
    <citation type="submission" date="2019-02" db="EMBL/GenBank/DDBJ databases">
        <title>Deep-cultivation of Planctomycetes and their phenomic and genomic characterization uncovers novel biology.</title>
        <authorList>
            <person name="Wiegand S."/>
            <person name="Jogler M."/>
            <person name="Boedeker C."/>
            <person name="Pinto D."/>
            <person name="Vollmers J."/>
            <person name="Rivas-Marin E."/>
            <person name="Kohn T."/>
            <person name="Peeters S.H."/>
            <person name="Heuer A."/>
            <person name="Rast P."/>
            <person name="Oberbeckmann S."/>
            <person name="Bunk B."/>
            <person name="Jeske O."/>
            <person name="Meyerdierks A."/>
            <person name="Storesund J.E."/>
            <person name="Kallscheuer N."/>
            <person name="Luecker S."/>
            <person name="Lage O.M."/>
            <person name="Pohl T."/>
            <person name="Merkel B.J."/>
            <person name="Hornburger P."/>
            <person name="Mueller R.-W."/>
            <person name="Bruemmer F."/>
            <person name="Labrenz M."/>
            <person name="Spormann A.M."/>
            <person name="Op den Camp H."/>
            <person name="Overmann J."/>
            <person name="Amann R."/>
            <person name="Jetten M.S.M."/>
            <person name="Mascher T."/>
            <person name="Medema M.H."/>
            <person name="Devos D.P."/>
            <person name="Kaster A.-K."/>
            <person name="Ovreas L."/>
            <person name="Rohde M."/>
            <person name="Galperin M.Y."/>
            <person name="Jogler C."/>
        </authorList>
    </citation>
    <scope>NUCLEOTIDE SEQUENCE [LARGE SCALE GENOMIC DNA]</scope>
    <source>
        <strain evidence="3 4">CA12</strain>
    </source>
</reference>
<protein>
    <submittedName>
        <fullName evidence="3">Uncharacterized protein</fullName>
    </submittedName>
</protein>
<evidence type="ECO:0000256" key="1">
    <source>
        <dbReference type="SAM" id="MobiDB-lite"/>
    </source>
</evidence>
<dbReference type="EMBL" id="CP036265">
    <property type="protein sequence ID" value="QDT14005.1"/>
    <property type="molecule type" value="Genomic_DNA"/>
</dbReference>
<gene>
    <name evidence="3" type="ORF">CA12_00730</name>
</gene>
<keyword evidence="2" id="KW-0812">Transmembrane</keyword>
<keyword evidence="2" id="KW-1133">Transmembrane helix</keyword>
<evidence type="ECO:0000313" key="3">
    <source>
        <dbReference type="EMBL" id="QDT14005.1"/>
    </source>
</evidence>